<dbReference type="FunFam" id="2.60.40.1120:FF:000009">
    <property type="entry name" value="adipocyte enhancer-binding protein 1"/>
    <property type="match status" value="1"/>
</dbReference>
<dbReference type="Gene3D" id="2.60.40.1120">
    <property type="entry name" value="Carboxypeptidase-like, regulatory domain"/>
    <property type="match status" value="1"/>
</dbReference>
<dbReference type="OrthoDB" id="10249045at2759"/>
<keyword evidence="7" id="KW-1185">Reference proteome</keyword>
<name>A0A401RFH8_CHIPU</name>
<feature type="domain" description="Peptidase M14" evidence="5">
    <location>
        <begin position="1"/>
        <end position="49"/>
    </location>
</feature>
<dbReference type="Proteomes" id="UP000287033">
    <property type="component" value="Unassembled WGS sequence"/>
</dbReference>
<dbReference type="GO" id="GO:0006508">
    <property type="term" value="P:proteolysis"/>
    <property type="evidence" value="ECO:0007669"/>
    <property type="project" value="InterPro"/>
</dbReference>
<dbReference type="GO" id="GO:0004181">
    <property type="term" value="F:metallocarboxypeptidase activity"/>
    <property type="evidence" value="ECO:0007669"/>
    <property type="project" value="InterPro"/>
</dbReference>
<feature type="compositionally biased region" description="Polar residues" evidence="4">
    <location>
        <begin position="133"/>
        <end position="143"/>
    </location>
</feature>
<dbReference type="Pfam" id="PF13620">
    <property type="entry name" value="CarboxypepD_reg"/>
    <property type="match status" value="1"/>
</dbReference>
<dbReference type="GO" id="GO:0005615">
    <property type="term" value="C:extracellular space"/>
    <property type="evidence" value="ECO:0007669"/>
    <property type="project" value="TreeGrafter"/>
</dbReference>
<dbReference type="STRING" id="137246.A0A401RFH8"/>
<gene>
    <name evidence="6" type="ORF">chiPu_0022457</name>
</gene>
<accession>A0A401RFH8</accession>
<evidence type="ECO:0000256" key="4">
    <source>
        <dbReference type="SAM" id="MobiDB-lite"/>
    </source>
</evidence>
<evidence type="ECO:0000313" key="6">
    <source>
        <dbReference type="EMBL" id="GCC16911.1"/>
    </source>
</evidence>
<proteinExistence type="inferred from homology"/>
<sequence>AGMNDFSYLHTNCFEVTVELSCDKYPHQIELQAEWENNKESLLIYMEQVHRGVKGVVRDRDNHGIEGAIIVVNGIDHDIRTAVDGDYWRLLNPGDYEITAKADGFYPETQSCRVRYERRPTICDFVLTPRPPTQLSSEQQPVSRGQMRWVRKPRGRRQRQ</sequence>
<dbReference type="InterPro" id="IPR008969">
    <property type="entry name" value="CarboxyPept-like_regulatory"/>
</dbReference>
<dbReference type="AlphaFoldDB" id="A0A401RFH8"/>
<dbReference type="PANTHER" id="PTHR11532:SF43">
    <property type="entry name" value="CARBOXYPEPTIDASE X1-RELATED"/>
    <property type="match status" value="1"/>
</dbReference>
<dbReference type="PANTHER" id="PTHR11532">
    <property type="entry name" value="PROTEASE M14 CARBOXYPEPTIDASE"/>
    <property type="match status" value="1"/>
</dbReference>
<comment type="similarity">
    <text evidence="1 3">Belongs to the peptidase M14 family.</text>
</comment>
<dbReference type="InterPro" id="IPR000834">
    <property type="entry name" value="Peptidase_M14"/>
</dbReference>
<dbReference type="PROSITE" id="PS52035">
    <property type="entry name" value="PEPTIDASE_M14"/>
    <property type="match status" value="1"/>
</dbReference>
<dbReference type="GO" id="GO:0008270">
    <property type="term" value="F:zinc ion binding"/>
    <property type="evidence" value="ECO:0007669"/>
    <property type="project" value="InterPro"/>
</dbReference>
<evidence type="ECO:0000259" key="5">
    <source>
        <dbReference type="PROSITE" id="PS52035"/>
    </source>
</evidence>
<dbReference type="EMBL" id="BEZZ01007961">
    <property type="protein sequence ID" value="GCC16911.1"/>
    <property type="molecule type" value="Genomic_DNA"/>
</dbReference>
<evidence type="ECO:0000256" key="3">
    <source>
        <dbReference type="PROSITE-ProRule" id="PRU01379"/>
    </source>
</evidence>
<evidence type="ECO:0000256" key="2">
    <source>
        <dbReference type="ARBA" id="ARBA00023180"/>
    </source>
</evidence>
<dbReference type="SUPFAM" id="SSF53187">
    <property type="entry name" value="Zn-dependent exopeptidases"/>
    <property type="match status" value="1"/>
</dbReference>
<dbReference type="Gene3D" id="3.40.630.10">
    <property type="entry name" value="Zn peptidases"/>
    <property type="match status" value="1"/>
</dbReference>
<dbReference type="CDD" id="cd11308">
    <property type="entry name" value="Peptidase_M14NE-CP-C_like"/>
    <property type="match status" value="1"/>
</dbReference>
<dbReference type="OMA" id="FAISIHM"/>
<reference evidence="6 7" key="1">
    <citation type="journal article" date="2018" name="Nat. Ecol. Evol.">
        <title>Shark genomes provide insights into elasmobranch evolution and the origin of vertebrates.</title>
        <authorList>
            <person name="Hara Y"/>
            <person name="Yamaguchi K"/>
            <person name="Onimaru K"/>
            <person name="Kadota M"/>
            <person name="Koyanagi M"/>
            <person name="Keeley SD"/>
            <person name="Tatsumi K"/>
            <person name="Tanaka K"/>
            <person name="Motone F"/>
            <person name="Kageyama Y"/>
            <person name="Nozu R"/>
            <person name="Adachi N"/>
            <person name="Nishimura O"/>
            <person name="Nakagawa R"/>
            <person name="Tanegashima C"/>
            <person name="Kiyatake I"/>
            <person name="Matsumoto R"/>
            <person name="Murakumo K"/>
            <person name="Nishida K"/>
            <person name="Terakita A"/>
            <person name="Kuratani S"/>
            <person name="Sato K"/>
            <person name="Hyodo S Kuraku.S."/>
        </authorList>
    </citation>
    <scope>NUCLEOTIDE SEQUENCE [LARGE SCALE GENOMIC DNA]</scope>
</reference>
<feature type="region of interest" description="Disordered" evidence="4">
    <location>
        <begin position="127"/>
        <end position="160"/>
    </location>
</feature>
<keyword evidence="2" id="KW-0325">Glycoprotein</keyword>
<dbReference type="Pfam" id="PF00246">
    <property type="entry name" value="Peptidase_M14"/>
    <property type="match status" value="1"/>
</dbReference>
<feature type="non-terminal residue" evidence="6">
    <location>
        <position position="1"/>
    </location>
</feature>
<feature type="compositionally biased region" description="Basic residues" evidence="4">
    <location>
        <begin position="149"/>
        <end position="160"/>
    </location>
</feature>
<feature type="active site" description="Proton donor/acceptor" evidence="3">
    <location>
        <position position="19"/>
    </location>
</feature>
<organism evidence="6 7">
    <name type="scientific">Chiloscyllium punctatum</name>
    <name type="common">Brownbanded bambooshark</name>
    <name type="synonym">Hemiscyllium punctatum</name>
    <dbReference type="NCBI Taxonomy" id="137246"/>
    <lineage>
        <taxon>Eukaryota</taxon>
        <taxon>Metazoa</taxon>
        <taxon>Chordata</taxon>
        <taxon>Craniata</taxon>
        <taxon>Vertebrata</taxon>
        <taxon>Chondrichthyes</taxon>
        <taxon>Elasmobranchii</taxon>
        <taxon>Galeomorphii</taxon>
        <taxon>Galeoidea</taxon>
        <taxon>Orectolobiformes</taxon>
        <taxon>Hemiscylliidae</taxon>
        <taxon>Chiloscyllium</taxon>
    </lineage>
</organism>
<evidence type="ECO:0000313" key="7">
    <source>
        <dbReference type="Proteomes" id="UP000287033"/>
    </source>
</evidence>
<comment type="caution">
    <text evidence="6">The sequence shown here is derived from an EMBL/GenBank/DDBJ whole genome shotgun (WGS) entry which is preliminary data.</text>
</comment>
<evidence type="ECO:0000256" key="1">
    <source>
        <dbReference type="ARBA" id="ARBA00005988"/>
    </source>
</evidence>
<dbReference type="SUPFAM" id="SSF49464">
    <property type="entry name" value="Carboxypeptidase regulatory domain-like"/>
    <property type="match status" value="1"/>
</dbReference>
<dbReference type="InterPro" id="IPR050753">
    <property type="entry name" value="Peptidase_M14_domain"/>
</dbReference>
<protein>
    <recommendedName>
        <fullName evidence="5">Peptidase M14 domain-containing protein</fullName>
    </recommendedName>
</protein>